<dbReference type="EMBL" id="BMAW01091807">
    <property type="protein sequence ID" value="GFS51776.1"/>
    <property type="molecule type" value="Genomic_DNA"/>
</dbReference>
<keyword evidence="2" id="KW-1185">Reference proteome</keyword>
<evidence type="ECO:0000313" key="1">
    <source>
        <dbReference type="EMBL" id="GFS51776.1"/>
    </source>
</evidence>
<accession>A0A8X6IN26</accession>
<gene>
    <name evidence="1" type="ORF">NPIL_417361</name>
</gene>
<proteinExistence type="predicted"/>
<evidence type="ECO:0000313" key="2">
    <source>
        <dbReference type="Proteomes" id="UP000887013"/>
    </source>
</evidence>
<comment type="caution">
    <text evidence="1">The sequence shown here is derived from an EMBL/GenBank/DDBJ whole genome shotgun (WGS) entry which is preliminary data.</text>
</comment>
<reference evidence="1" key="1">
    <citation type="submission" date="2020-08" db="EMBL/GenBank/DDBJ databases">
        <title>Multicomponent nature underlies the extraordinary mechanical properties of spider dragline silk.</title>
        <authorList>
            <person name="Kono N."/>
            <person name="Nakamura H."/>
            <person name="Mori M."/>
            <person name="Yoshida Y."/>
            <person name="Ohtoshi R."/>
            <person name="Malay A.D."/>
            <person name="Moran D.A.P."/>
            <person name="Tomita M."/>
            <person name="Numata K."/>
            <person name="Arakawa K."/>
        </authorList>
    </citation>
    <scope>NUCLEOTIDE SEQUENCE</scope>
</reference>
<name>A0A8X6IN26_NEPPI</name>
<protein>
    <submittedName>
        <fullName evidence="1">Uncharacterized protein</fullName>
    </submittedName>
</protein>
<organism evidence="1 2">
    <name type="scientific">Nephila pilipes</name>
    <name type="common">Giant wood spider</name>
    <name type="synonym">Nephila maculata</name>
    <dbReference type="NCBI Taxonomy" id="299642"/>
    <lineage>
        <taxon>Eukaryota</taxon>
        <taxon>Metazoa</taxon>
        <taxon>Ecdysozoa</taxon>
        <taxon>Arthropoda</taxon>
        <taxon>Chelicerata</taxon>
        <taxon>Arachnida</taxon>
        <taxon>Araneae</taxon>
        <taxon>Araneomorphae</taxon>
        <taxon>Entelegynae</taxon>
        <taxon>Araneoidea</taxon>
        <taxon>Nephilidae</taxon>
        <taxon>Nephila</taxon>
    </lineage>
</organism>
<dbReference type="Proteomes" id="UP000887013">
    <property type="component" value="Unassembled WGS sequence"/>
</dbReference>
<sequence length="106" mass="11282">MALKCFTAGTLSAAEPFNSLDGKRFTVVAGVNLLAKRVCCRWTASSTETGKIQTKRRIALREEGSAGAKGDEAILAFGACCDTAKAERQRLKAANKMFATAESTSF</sequence>
<dbReference type="AlphaFoldDB" id="A0A8X6IN26"/>